<evidence type="ECO:0000256" key="1">
    <source>
        <dbReference type="ARBA" id="ARBA00022574"/>
    </source>
</evidence>
<sequence length="1488" mass="161411">MSGDGLGSSDFTGRRWLFRQLSAWRQGDGVALLIEGPPGSGKSAIAAQMDSANAGELAEPDLPTPGWLAYTHFCRNREPSTLSPLTFVERLSEALARRDEGFRRALLEARAITVAPVGVVQAGEIHPGASVSGVQISVNLHSYSPALAYEELVRKPLARASAGSDERVVLVDALDEGSELGSDSIAELLARIITDRAPGRLRFVLTARSADSRIDDRFPRAGRIHLVRDAPVGAPDIREYIAARLMELPAREREIATGRITDASDGIFLYAKHVVDALLADRRAWSNPERFALPRSLTEVYSNFLTRELARDRQHRDWQERFRPVLALLAVARGEGLTREVLVGASRQLSDARPAQLWDAITACQPFLQVNAEGRVRIFHESFREFLLAAPPYPIFVPEAQDALCDFLIDHHAADWQGQDDRYSVEHLPAHLLDATRVATLTALLKEPTFIEAKVSRFGVPAIMRDLAGAVHASSGTEAGDQMRELYDLIDRVAHRLPGAAESDRPGQISQHLLLAAQESGSEWIGELAERHLIGIGRPYLRTKWHAGSASPALRRTLVGHQAPVLFVTIDALGERALSASEDGTARLWDVETGESLRVFGPHPTALVTARFIRDESAVVTAAGDGSVRVWDIRTAAMTAEFDVSAKITAFEVGCDQASCLVGTSTGVVTTWSLNGEATRLSPTCDSPVGILRCNDHVIVAGTRGGDIHVWRADGRYHGPLQGHTDSISQLLIIDEMRAVSASSDGSVRFWDLDTLSCSRDMRSENRVQCLDLAWVPGSDVVVCAGNAWAIHVYDHETGDEVGTITSDKMLPNLMTMSPDGTMLLATSTEDRRIRVVDLSSMDVVDELSGHSNGVYGMCITADSRRVVTASYDRTVRVWDLTTTPNEGFAGHGASVLAVCAAPRHNLLLSSSFDDTLRGWDLETGEPRLFYSRVIQQFINVIHAGAADNGALVGNARGNIEFFPMGEGAQIHALNYSLRRVEWIFAKGLKSVSSLAVLKHQKLLVSASWHDTPIHVWDLSNGSLVHTMTGHTAPVRALAALPNDLVASAAEDGSIRVWDPGEGRLSYTMSMDDGVGIHELKASPDGHLLLAGCADGSLRLWDVANRRQIRNIDAHRLAVNAVAWWAPDRAYSVSDDGWVAEWDLAQGSRTLSVNMSSPINQIVAENGALYFGTAAGDMHCLVRAPVQQASVCQGTQIIDAREYPGHVNDLNTRLRLADQLSRSGDPSSAAETLKTLLPELERAVGQDDRRNLNARSQLVLWHGEAGDPVAALEAAGELVAYALRIFGPDDADTLRARGTQANLRGEAGSPDGAVTAFEQLLADRLRLLGPEHPDTLMTRNNLAYWSAKAGDPAGAVDAFEQLLVDRRRVLGPDHPHTLDTYLNLAHARLDAGDAAGAVDALKQLAHHQKRVHGPRDPRSLGTLLKLASWHAEADDPDSAAKVLEQLLPDLEQALGVDHVTTRAARTTLAQRRAEVAGSAGTPDAANNR</sequence>
<feature type="repeat" description="WD" evidence="3">
    <location>
        <begin position="721"/>
        <end position="761"/>
    </location>
</feature>
<dbReference type="InterPro" id="IPR015943">
    <property type="entry name" value="WD40/YVTN_repeat-like_dom_sf"/>
</dbReference>
<dbReference type="Gene3D" id="1.25.40.10">
    <property type="entry name" value="Tetratricopeptide repeat domain"/>
    <property type="match status" value="2"/>
</dbReference>
<dbReference type="CDD" id="cd00200">
    <property type="entry name" value="WD40"/>
    <property type="match status" value="2"/>
</dbReference>
<evidence type="ECO:0000313" key="5">
    <source>
        <dbReference type="EMBL" id="GIH20926.1"/>
    </source>
</evidence>
<organism evidence="5 6">
    <name type="scientific">Rugosimonospora africana</name>
    <dbReference type="NCBI Taxonomy" id="556532"/>
    <lineage>
        <taxon>Bacteria</taxon>
        <taxon>Bacillati</taxon>
        <taxon>Actinomycetota</taxon>
        <taxon>Actinomycetes</taxon>
        <taxon>Micromonosporales</taxon>
        <taxon>Micromonosporaceae</taxon>
        <taxon>Rugosimonospora</taxon>
    </lineage>
</organism>
<dbReference type="PRINTS" id="PR00320">
    <property type="entry name" value="GPROTEINBRPT"/>
</dbReference>
<dbReference type="InterPro" id="IPR019775">
    <property type="entry name" value="WD40_repeat_CS"/>
</dbReference>
<feature type="repeat" description="WD" evidence="3">
    <location>
        <begin position="848"/>
        <end position="883"/>
    </location>
</feature>
<name>A0A8J3R289_9ACTN</name>
<reference evidence="5" key="1">
    <citation type="submission" date="2021-01" db="EMBL/GenBank/DDBJ databases">
        <title>Whole genome shotgun sequence of Rugosimonospora africana NBRC 104875.</title>
        <authorList>
            <person name="Komaki H."/>
            <person name="Tamura T."/>
        </authorList>
    </citation>
    <scope>NUCLEOTIDE SEQUENCE</scope>
    <source>
        <strain evidence="5">NBRC 104875</strain>
    </source>
</reference>
<protein>
    <recommendedName>
        <fullName evidence="4">Anaphase-promoting complex subunit 4-like WD40 domain-containing protein</fullName>
    </recommendedName>
</protein>
<evidence type="ECO:0000256" key="3">
    <source>
        <dbReference type="PROSITE-ProRule" id="PRU00221"/>
    </source>
</evidence>
<keyword evidence="6" id="KW-1185">Reference proteome</keyword>
<dbReference type="InterPro" id="IPR020472">
    <property type="entry name" value="WD40_PAC1"/>
</dbReference>
<gene>
    <name evidence="5" type="ORF">Raf01_90980</name>
</gene>
<dbReference type="PANTHER" id="PTHR44129">
    <property type="entry name" value="WD REPEAT-CONTAINING PROTEIN POP1"/>
    <property type="match status" value="1"/>
</dbReference>
<dbReference type="InterPro" id="IPR036322">
    <property type="entry name" value="WD40_repeat_dom_sf"/>
</dbReference>
<feature type="repeat" description="WD" evidence="3">
    <location>
        <begin position="600"/>
        <end position="641"/>
    </location>
</feature>
<dbReference type="Gene3D" id="1.25.40.370">
    <property type="match status" value="1"/>
</dbReference>
<evidence type="ECO:0000313" key="6">
    <source>
        <dbReference type="Proteomes" id="UP000642748"/>
    </source>
</evidence>
<dbReference type="PROSITE" id="PS00678">
    <property type="entry name" value="WD_REPEATS_1"/>
    <property type="match status" value="6"/>
</dbReference>
<comment type="caution">
    <text evidence="5">The sequence shown here is derived from an EMBL/GenBank/DDBJ whole genome shotgun (WGS) entry which is preliminary data.</text>
</comment>
<dbReference type="Pfam" id="PF13374">
    <property type="entry name" value="TPR_10"/>
    <property type="match status" value="2"/>
</dbReference>
<dbReference type="Gene3D" id="2.130.10.10">
    <property type="entry name" value="YVTN repeat-like/Quinoprotein amine dehydrogenase"/>
    <property type="match status" value="5"/>
</dbReference>
<feature type="repeat" description="WD" evidence="3">
    <location>
        <begin position="558"/>
        <end position="599"/>
    </location>
</feature>
<dbReference type="SUPFAM" id="SSF52540">
    <property type="entry name" value="P-loop containing nucleoside triphosphate hydrolases"/>
    <property type="match status" value="1"/>
</dbReference>
<dbReference type="EMBL" id="BONZ01000109">
    <property type="protein sequence ID" value="GIH20926.1"/>
    <property type="molecule type" value="Genomic_DNA"/>
</dbReference>
<feature type="repeat" description="WD" evidence="3">
    <location>
        <begin position="1028"/>
        <end position="1068"/>
    </location>
</feature>
<dbReference type="SUPFAM" id="SSF50969">
    <property type="entry name" value="YVTN repeat-like/Quinoprotein amine dehydrogenase"/>
    <property type="match status" value="1"/>
</dbReference>
<proteinExistence type="predicted"/>
<dbReference type="InterPro" id="IPR011990">
    <property type="entry name" value="TPR-like_helical_dom_sf"/>
</dbReference>
<dbReference type="PROSITE" id="PS50294">
    <property type="entry name" value="WD_REPEATS_REGION"/>
    <property type="match status" value="7"/>
</dbReference>
<dbReference type="InterPro" id="IPR027417">
    <property type="entry name" value="P-loop_NTPase"/>
</dbReference>
<keyword evidence="1 3" id="KW-0853">WD repeat</keyword>
<dbReference type="InterPro" id="IPR024977">
    <property type="entry name" value="Apc4-like_WD40_dom"/>
</dbReference>
<feature type="domain" description="Anaphase-promoting complex subunit 4-like WD40" evidence="4">
    <location>
        <begin position="1043"/>
        <end position="1124"/>
    </location>
</feature>
<dbReference type="Proteomes" id="UP000642748">
    <property type="component" value="Unassembled WGS sequence"/>
</dbReference>
<dbReference type="InterPro" id="IPR011044">
    <property type="entry name" value="Quino_amine_DH_bsu"/>
</dbReference>
<dbReference type="SMART" id="SM00320">
    <property type="entry name" value="WD40"/>
    <property type="match status" value="11"/>
</dbReference>
<dbReference type="SUPFAM" id="SSF48452">
    <property type="entry name" value="TPR-like"/>
    <property type="match status" value="2"/>
</dbReference>
<dbReference type="Pfam" id="PF12894">
    <property type="entry name" value="ANAPC4_WD40"/>
    <property type="match status" value="1"/>
</dbReference>
<feature type="repeat" description="WD" evidence="3">
    <location>
        <begin position="889"/>
        <end position="930"/>
    </location>
</feature>
<dbReference type="PROSITE" id="PS50082">
    <property type="entry name" value="WD_REPEATS_2"/>
    <property type="match status" value="7"/>
</dbReference>
<feature type="repeat" description="WD" evidence="3">
    <location>
        <begin position="1077"/>
        <end position="1111"/>
    </location>
</feature>
<dbReference type="Pfam" id="PF00400">
    <property type="entry name" value="WD40"/>
    <property type="match status" value="5"/>
</dbReference>
<dbReference type="InterPro" id="IPR001680">
    <property type="entry name" value="WD40_rpt"/>
</dbReference>
<dbReference type="InterPro" id="IPR050349">
    <property type="entry name" value="WD_LIS1/nudF_dynein_reg"/>
</dbReference>
<evidence type="ECO:0000259" key="4">
    <source>
        <dbReference type="Pfam" id="PF12894"/>
    </source>
</evidence>
<keyword evidence="2" id="KW-0677">Repeat</keyword>
<dbReference type="SUPFAM" id="SSF50978">
    <property type="entry name" value="WD40 repeat-like"/>
    <property type="match status" value="1"/>
</dbReference>
<accession>A0A8J3R289</accession>
<evidence type="ECO:0000256" key="2">
    <source>
        <dbReference type="ARBA" id="ARBA00022737"/>
    </source>
</evidence>